<name>A0A1C3XUM4_9BRAD</name>
<dbReference type="CDD" id="cd06325">
    <property type="entry name" value="PBP1_ABC_unchar_transporter"/>
    <property type="match status" value="1"/>
</dbReference>
<dbReference type="InterPro" id="IPR007487">
    <property type="entry name" value="ABC_transpt-TYRBP-like"/>
</dbReference>
<dbReference type="PANTHER" id="PTHR35271">
    <property type="entry name" value="ABC TRANSPORTER, SUBSTRATE-BINDING LIPOPROTEIN-RELATED"/>
    <property type="match status" value="1"/>
</dbReference>
<accession>A0A1C3XUM4</accession>
<proteinExistence type="predicted"/>
<dbReference type="PANTHER" id="PTHR35271:SF1">
    <property type="entry name" value="ABC TRANSPORTER, SUBSTRATE-BINDING LIPOPROTEIN"/>
    <property type="match status" value="1"/>
</dbReference>
<keyword evidence="2" id="KW-1185">Reference proteome</keyword>
<evidence type="ECO:0000313" key="2">
    <source>
        <dbReference type="Proteomes" id="UP000199184"/>
    </source>
</evidence>
<organism evidence="1 2">
    <name type="scientific">Bradyrhizobium shewense</name>
    <dbReference type="NCBI Taxonomy" id="1761772"/>
    <lineage>
        <taxon>Bacteria</taxon>
        <taxon>Pseudomonadati</taxon>
        <taxon>Pseudomonadota</taxon>
        <taxon>Alphaproteobacteria</taxon>
        <taxon>Hyphomicrobiales</taxon>
        <taxon>Nitrobacteraceae</taxon>
        <taxon>Bradyrhizobium</taxon>
    </lineage>
</organism>
<evidence type="ECO:0000313" key="1">
    <source>
        <dbReference type="EMBL" id="SCB55940.1"/>
    </source>
</evidence>
<reference evidence="2" key="1">
    <citation type="submission" date="2016-08" db="EMBL/GenBank/DDBJ databases">
        <authorList>
            <person name="Varghese N."/>
            <person name="Submissions Spin"/>
        </authorList>
    </citation>
    <scope>NUCLEOTIDE SEQUENCE [LARGE SCALE GENOMIC DNA]</scope>
    <source>
        <strain evidence="2">ERR11</strain>
    </source>
</reference>
<dbReference type="RefSeq" id="WP_091967816.1">
    <property type="nucleotide sequence ID" value="NZ_FMAI01000061.1"/>
</dbReference>
<dbReference type="AlphaFoldDB" id="A0A1C3XUM4"/>
<dbReference type="Proteomes" id="UP000199184">
    <property type="component" value="Unassembled WGS sequence"/>
</dbReference>
<dbReference type="EMBL" id="FMAI01000061">
    <property type="protein sequence ID" value="SCB55940.1"/>
    <property type="molecule type" value="Genomic_DNA"/>
</dbReference>
<sequence length="324" mass="34902">MKRREFIAGTAALLVPPSHLHAQTKPRRMGFLGVWTDEPARDPVHAAWLSGLREKGWIEGKNLLVEYRYAPDRLPALAAELVALIPDVLVAPGPQAAQALKSATSTIPIVFVAVADPLGLDIVPSLSRPSGNITGLATMVPDDFGAKRLEILRELVPSALKIALLVNPNNPMHRLNFGEFLSRTAQRLGVALLTVEATTAEELDVGFASAAAQHADAVLDLGDSLTFFQAPRIVALAAKHHLPTSYLFRRCADLGGLIVYGPDFADLYRRAAGYVDKILRGTKPADLPVEQPSKFDLVINLKTAKALGLTVPASLLIRADEVIE</sequence>
<gene>
    <name evidence="1" type="ORF">GA0061098_106120</name>
</gene>
<dbReference type="Gene3D" id="3.40.50.2300">
    <property type="match status" value="2"/>
</dbReference>
<dbReference type="Pfam" id="PF04392">
    <property type="entry name" value="ABC_sub_bind"/>
    <property type="match status" value="1"/>
</dbReference>
<protein>
    <submittedName>
        <fullName evidence="1">Putative ABC transport system substrate-binding protein</fullName>
    </submittedName>
</protein>